<dbReference type="GeneID" id="18909821"/>
<keyword evidence="2" id="KW-1185">Reference proteome</keyword>
<dbReference type="EMBL" id="JH930477">
    <property type="protein sequence ID" value="EKM51232.1"/>
    <property type="molecule type" value="Genomic_DNA"/>
</dbReference>
<dbReference type="KEGG" id="pco:PHACADRAFT_177898"/>
<dbReference type="AlphaFoldDB" id="K5WLR6"/>
<evidence type="ECO:0000313" key="2">
    <source>
        <dbReference type="Proteomes" id="UP000008370"/>
    </source>
</evidence>
<organism evidence="1 2">
    <name type="scientific">Phanerochaete carnosa (strain HHB-10118-sp)</name>
    <name type="common">White-rot fungus</name>
    <name type="synonym">Peniophora carnosa</name>
    <dbReference type="NCBI Taxonomy" id="650164"/>
    <lineage>
        <taxon>Eukaryota</taxon>
        <taxon>Fungi</taxon>
        <taxon>Dikarya</taxon>
        <taxon>Basidiomycota</taxon>
        <taxon>Agaricomycotina</taxon>
        <taxon>Agaricomycetes</taxon>
        <taxon>Polyporales</taxon>
        <taxon>Phanerochaetaceae</taxon>
        <taxon>Phanerochaete</taxon>
    </lineage>
</organism>
<dbReference type="HOGENOM" id="CLU_036643_0_0_1"/>
<name>K5WLR6_PHACS</name>
<sequence length="376" mass="41392">MALPNLFDHTRTLPPEVLSLVFDETDTEDLPSVLRASSALYAIAFRSLYREISNCKTGQKRVQLLQSLARASDPAFHPTRLPSPTLVVRLLSLDFHSNTVTANLLRLINRALRASTNLRELILEFSAANNFQPTSWCLLGTTFYLRRLYTSVGLDATLFTWLAHPNQRLLIELNLRGHQIPSRYCGKGADLSLPPDALPALASFRSVHLDSACTTIFLAGRPVQHVGLTLFPLSAHSALDGLCGTSVPVRRLTVLCLEEHASEALVAEIAARLPGLESLHVVVLMTPYTSVKLHVLASALTRFVALRYITFMAPDPPGADAFTVERERAVVVAWARACPTLRTVILPMGQVWYTEDGAWRCYADGLSSREGTPRAA</sequence>
<accession>K5WLR6</accession>
<evidence type="ECO:0008006" key="3">
    <source>
        <dbReference type="Google" id="ProtNLM"/>
    </source>
</evidence>
<dbReference type="SUPFAM" id="SSF52047">
    <property type="entry name" value="RNI-like"/>
    <property type="match status" value="1"/>
</dbReference>
<dbReference type="Gene3D" id="3.80.10.10">
    <property type="entry name" value="Ribonuclease Inhibitor"/>
    <property type="match status" value="1"/>
</dbReference>
<dbReference type="InParanoid" id="K5WLR6"/>
<protein>
    <recommendedName>
        <fullName evidence="3">F-box domain-containing protein</fullName>
    </recommendedName>
</protein>
<evidence type="ECO:0000313" key="1">
    <source>
        <dbReference type="EMBL" id="EKM51232.1"/>
    </source>
</evidence>
<dbReference type="RefSeq" id="XP_007400383.1">
    <property type="nucleotide sequence ID" value="XM_007400321.1"/>
</dbReference>
<dbReference type="OrthoDB" id="3178870at2759"/>
<proteinExistence type="predicted"/>
<dbReference type="InterPro" id="IPR032675">
    <property type="entry name" value="LRR_dom_sf"/>
</dbReference>
<gene>
    <name evidence="1" type="ORF">PHACADRAFT_177898</name>
</gene>
<dbReference type="Proteomes" id="UP000008370">
    <property type="component" value="Unassembled WGS sequence"/>
</dbReference>
<reference evidence="1 2" key="1">
    <citation type="journal article" date="2012" name="BMC Genomics">
        <title>Comparative genomics of the white-rot fungi, Phanerochaete carnosa and P. chrysosporium, to elucidate the genetic basis of the distinct wood types they colonize.</title>
        <authorList>
            <person name="Suzuki H."/>
            <person name="MacDonald J."/>
            <person name="Syed K."/>
            <person name="Salamov A."/>
            <person name="Hori C."/>
            <person name="Aerts A."/>
            <person name="Henrissat B."/>
            <person name="Wiebenga A."/>
            <person name="vanKuyk P.A."/>
            <person name="Barry K."/>
            <person name="Lindquist E."/>
            <person name="LaButti K."/>
            <person name="Lapidus A."/>
            <person name="Lucas S."/>
            <person name="Coutinho P."/>
            <person name="Gong Y."/>
            <person name="Samejima M."/>
            <person name="Mahadevan R."/>
            <person name="Abou-Zaid M."/>
            <person name="de Vries R.P."/>
            <person name="Igarashi K."/>
            <person name="Yadav J.S."/>
            <person name="Grigoriev I.V."/>
            <person name="Master E.R."/>
        </authorList>
    </citation>
    <scope>NUCLEOTIDE SEQUENCE [LARGE SCALE GENOMIC DNA]</scope>
    <source>
        <strain evidence="1 2">HHB-10118-sp</strain>
    </source>
</reference>